<evidence type="ECO:0000313" key="10">
    <source>
        <dbReference type="Proteomes" id="UP001596527"/>
    </source>
</evidence>
<evidence type="ECO:0000256" key="2">
    <source>
        <dbReference type="ARBA" id="ARBA00005417"/>
    </source>
</evidence>
<protein>
    <submittedName>
        <fullName evidence="9">ABC transporter ATP-binding protein</fullName>
    </submittedName>
</protein>
<evidence type="ECO:0000256" key="1">
    <source>
        <dbReference type="ARBA" id="ARBA00004202"/>
    </source>
</evidence>
<dbReference type="InterPro" id="IPR003439">
    <property type="entry name" value="ABC_transporter-like_ATP-bd"/>
</dbReference>
<evidence type="ECO:0000256" key="5">
    <source>
        <dbReference type="ARBA" id="ARBA00022741"/>
    </source>
</evidence>
<keyword evidence="4" id="KW-1003">Cell membrane</keyword>
<dbReference type="SMART" id="SM00382">
    <property type="entry name" value="AAA"/>
    <property type="match status" value="1"/>
</dbReference>
<evidence type="ECO:0000256" key="7">
    <source>
        <dbReference type="ARBA" id="ARBA00023136"/>
    </source>
</evidence>
<evidence type="ECO:0000256" key="3">
    <source>
        <dbReference type="ARBA" id="ARBA00022448"/>
    </source>
</evidence>
<organism evidence="9 10">
    <name type="scientific">Schaalia naturae</name>
    <dbReference type="NCBI Taxonomy" id="635203"/>
    <lineage>
        <taxon>Bacteria</taxon>
        <taxon>Bacillati</taxon>
        <taxon>Actinomycetota</taxon>
        <taxon>Actinomycetes</taxon>
        <taxon>Actinomycetales</taxon>
        <taxon>Actinomycetaceae</taxon>
        <taxon>Schaalia</taxon>
    </lineage>
</organism>
<dbReference type="Proteomes" id="UP001596527">
    <property type="component" value="Unassembled WGS sequence"/>
</dbReference>
<dbReference type="PANTHER" id="PTHR43297:SF2">
    <property type="entry name" value="DIPEPTIDE TRANSPORT ATP-BINDING PROTEIN DPPD"/>
    <property type="match status" value="1"/>
</dbReference>
<evidence type="ECO:0000256" key="4">
    <source>
        <dbReference type="ARBA" id="ARBA00022475"/>
    </source>
</evidence>
<dbReference type="PROSITE" id="PS50893">
    <property type="entry name" value="ABC_TRANSPORTER_2"/>
    <property type="match status" value="1"/>
</dbReference>
<proteinExistence type="inferred from homology"/>
<accession>A0ABW2SP99</accession>
<gene>
    <name evidence="9" type="ORF">ACFQWG_10770</name>
</gene>
<name>A0ABW2SP99_9ACTO</name>
<dbReference type="SUPFAM" id="SSF52540">
    <property type="entry name" value="P-loop containing nucleoside triphosphate hydrolases"/>
    <property type="match status" value="1"/>
</dbReference>
<evidence type="ECO:0000313" key="9">
    <source>
        <dbReference type="EMBL" id="MFC7581676.1"/>
    </source>
</evidence>
<evidence type="ECO:0000259" key="8">
    <source>
        <dbReference type="PROSITE" id="PS50893"/>
    </source>
</evidence>
<comment type="subcellular location">
    <subcellularLocation>
        <location evidence="1">Cell membrane</location>
        <topology evidence="1">Peripheral membrane protein</topology>
    </subcellularLocation>
</comment>
<keyword evidence="5" id="KW-0547">Nucleotide-binding</keyword>
<dbReference type="GO" id="GO:0005524">
    <property type="term" value="F:ATP binding"/>
    <property type="evidence" value="ECO:0007669"/>
    <property type="project" value="UniProtKB-KW"/>
</dbReference>
<keyword evidence="3" id="KW-0813">Transport</keyword>
<dbReference type="PROSITE" id="PS00211">
    <property type="entry name" value="ABC_TRANSPORTER_1"/>
    <property type="match status" value="1"/>
</dbReference>
<dbReference type="EMBL" id="JBHTEF010000001">
    <property type="protein sequence ID" value="MFC7581676.1"/>
    <property type="molecule type" value="Genomic_DNA"/>
</dbReference>
<reference evidence="10" key="1">
    <citation type="journal article" date="2019" name="Int. J. Syst. Evol. Microbiol.">
        <title>The Global Catalogue of Microorganisms (GCM) 10K type strain sequencing project: providing services to taxonomists for standard genome sequencing and annotation.</title>
        <authorList>
            <consortium name="The Broad Institute Genomics Platform"/>
            <consortium name="The Broad Institute Genome Sequencing Center for Infectious Disease"/>
            <person name="Wu L."/>
            <person name="Ma J."/>
        </authorList>
    </citation>
    <scope>NUCLEOTIDE SEQUENCE [LARGE SCALE GENOMIC DNA]</scope>
    <source>
        <strain evidence="10">CCUG 56698</strain>
    </source>
</reference>
<dbReference type="Gene3D" id="3.40.50.300">
    <property type="entry name" value="P-loop containing nucleotide triphosphate hydrolases"/>
    <property type="match status" value="1"/>
</dbReference>
<dbReference type="InterPro" id="IPR003593">
    <property type="entry name" value="AAA+_ATPase"/>
</dbReference>
<dbReference type="InterPro" id="IPR027417">
    <property type="entry name" value="P-loop_NTPase"/>
</dbReference>
<dbReference type="RefSeq" id="WP_380975177.1">
    <property type="nucleotide sequence ID" value="NZ_JBHTEF010000001.1"/>
</dbReference>
<keyword evidence="10" id="KW-1185">Reference proteome</keyword>
<dbReference type="PANTHER" id="PTHR43297">
    <property type="entry name" value="OLIGOPEPTIDE TRANSPORT ATP-BINDING PROTEIN APPD"/>
    <property type="match status" value="1"/>
</dbReference>
<sequence>MTLQITDLTVRIGGVPVVDGVDLRVGDAQRLGIIGESGSGKTLTALASVGLLPLGAQVGGSIRWNGRELAGLHDRDLARIRGRDIGVVFQEPATALDPIRTVGAQIGDSLRLHYGLGRREVRRRVLRAAEQVRLPDPERLLRRYPHELSGGQRQRVAIAQAVIARPALLIADEPTTALDVTVQAGVLDLFDDLVADTGMSLVFISHDISLVARMARDVLVMSHGRVVEAGPADRLLSAPDHPVTQGLVRAARATGWCPREEEVA</sequence>
<dbReference type="Pfam" id="PF00005">
    <property type="entry name" value="ABC_tran"/>
    <property type="match status" value="1"/>
</dbReference>
<evidence type="ECO:0000256" key="6">
    <source>
        <dbReference type="ARBA" id="ARBA00022840"/>
    </source>
</evidence>
<dbReference type="InterPro" id="IPR050388">
    <property type="entry name" value="ABC_Ni/Peptide_Import"/>
</dbReference>
<comment type="similarity">
    <text evidence="2">Belongs to the ABC transporter superfamily.</text>
</comment>
<dbReference type="CDD" id="cd03257">
    <property type="entry name" value="ABC_NikE_OppD_transporters"/>
    <property type="match status" value="1"/>
</dbReference>
<comment type="caution">
    <text evidence="9">The sequence shown here is derived from an EMBL/GenBank/DDBJ whole genome shotgun (WGS) entry which is preliminary data.</text>
</comment>
<keyword evidence="6 9" id="KW-0067">ATP-binding</keyword>
<keyword evidence="7" id="KW-0472">Membrane</keyword>
<feature type="domain" description="ABC transporter" evidence="8">
    <location>
        <begin position="3"/>
        <end position="248"/>
    </location>
</feature>
<dbReference type="InterPro" id="IPR017871">
    <property type="entry name" value="ABC_transporter-like_CS"/>
</dbReference>